<comment type="caution">
    <text evidence="1">The sequence shown here is derived from an EMBL/GenBank/DDBJ whole genome shotgun (WGS) entry which is preliminary data.</text>
</comment>
<keyword evidence="2" id="KW-1185">Reference proteome</keyword>
<dbReference type="Proteomes" id="UP000268623">
    <property type="component" value="Unassembled WGS sequence"/>
</dbReference>
<evidence type="ECO:0000313" key="2">
    <source>
        <dbReference type="Proteomes" id="UP000268623"/>
    </source>
</evidence>
<proteinExistence type="predicted"/>
<organism evidence="1 2">
    <name type="scientific">Methylocystis hirsuta</name>
    <dbReference type="NCBI Taxonomy" id="369798"/>
    <lineage>
        <taxon>Bacteria</taxon>
        <taxon>Pseudomonadati</taxon>
        <taxon>Pseudomonadota</taxon>
        <taxon>Alphaproteobacteria</taxon>
        <taxon>Hyphomicrobiales</taxon>
        <taxon>Methylocystaceae</taxon>
        <taxon>Methylocystis</taxon>
    </lineage>
</organism>
<dbReference type="AlphaFoldDB" id="A0A3M9XT17"/>
<reference evidence="1 2" key="1">
    <citation type="submission" date="2018-08" db="EMBL/GenBank/DDBJ databases">
        <title>Genome sequence of Methylocystis hirsuta CSC1, a methanotroph able to accumulate PHAs.</title>
        <authorList>
            <person name="Bordel S."/>
            <person name="Rodriguez E."/>
            <person name="Gancedo J."/>
            <person name="Munoz R."/>
        </authorList>
    </citation>
    <scope>NUCLEOTIDE SEQUENCE [LARGE SCALE GENOMIC DNA]</scope>
    <source>
        <strain evidence="1 2">CSC1</strain>
    </source>
</reference>
<accession>A0A3M9XT17</accession>
<dbReference type="RefSeq" id="WP_123177039.1">
    <property type="nucleotide sequence ID" value="NZ_QWDD01000001.1"/>
</dbReference>
<name>A0A3M9XT17_9HYPH</name>
<dbReference type="EMBL" id="QWDD01000001">
    <property type="protein sequence ID" value="RNJ51164.1"/>
    <property type="molecule type" value="Genomic_DNA"/>
</dbReference>
<gene>
    <name evidence="1" type="ORF">D1O30_17730</name>
</gene>
<dbReference type="OrthoDB" id="8450812at2"/>
<protein>
    <recommendedName>
        <fullName evidence="3">CdiI immunity protein domain-containing protein</fullName>
    </recommendedName>
</protein>
<evidence type="ECO:0000313" key="1">
    <source>
        <dbReference type="EMBL" id="RNJ51164.1"/>
    </source>
</evidence>
<sequence length="100" mass="11659">MIIPKALSDACVWFLRDLEEDIPPNQDWIDYAIGHLSNTEKAEAAAFLEEMLGSSLSDQELKDIWFEAEARIGFKDESHYRVILDEMRRRMKGEVPQLKF</sequence>
<evidence type="ECO:0008006" key="3">
    <source>
        <dbReference type="Google" id="ProtNLM"/>
    </source>
</evidence>